<organism evidence="1 2">
    <name type="scientific">Taklimakanibacter albus</name>
    <dbReference type="NCBI Taxonomy" id="2800327"/>
    <lineage>
        <taxon>Bacteria</taxon>
        <taxon>Pseudomonadati</taxon>
        <taxon>Pseudomonadota</taxon>
        <taxon>Alphaproteobacteria</taxon>
        <taxon>Hyphomicrobiales</taxon>
        <taxon>Aestuariivirgaceae</taxon>
        <taxon>Taklimakanibacter</taxon>
    </lineage>
</organism>
<keyword evidence="2" id="KW-1185">Reference proteome</keyword>
<dbReference type="EMBL" id="JAENHL010000007">
    <property type="protein sequence ID" value="MBK1868044.1"/>
    <property type="molecule type" value="Genomic_DNA"/>
</dbReference>
<name>A0ACC5R5W7_9HYPH</name>
<accession>A0ACC5R5W7</accession>
<gene>
    <name evidence="1" type="ORF">JHL16_16925</name>
</gene>
<comment type="caution">
    <text evidence="1">The sequence shown here is derived from an EMBL/GenBank/DDBJ whole genome shotgun (WGS) entry which is preliminary data.</text>
</comment>
<reference evidence="1" key="1">
    <citation type="submission" date="2021-01" db="EMBL/GenBank/DDBJ databases">
        <authorList>
            <person name="Sun Q."/>
        </authorList>
    </citation>
    <scope>NUCLEOTIDE SEQUENCE</scope>
    <source>
        <strain evidence="1">YIM B02566</strain>
    </source>
</reference>
<proteinExistence type="predicted"/>
<protein>
    <submittedName>
        <fullName evidence="1">Sodium:proton antiporter</fullName>
    </submittedName>
</protein>
<dbReference type="Proteomes" id="UP000616151">
    <property type="component" value="Unassembled WGS sequence"/>
</dbReference>
<evidence type="ECO:0000313" key="2">
    <source>
        <dbReference type="Proteomes" id="UP000616151"/>
    </source>
</evidence>
<evidence type="ECO:0000313" key="1">
    <source>
        <dbReference type="EMBL" id="MBK1868044.1"/>
    </source>
</evidence>
<sequence>MFHARSASAHPKERRVLSLLTLLPVLFWPSQAQAAELNGAELILPWAIPFVGILLSIALLPLLAHHFWEHHQGKIAAFWAALIIIPLFALFDSGTAIASIGHAIILEYIPFILLLLALFTVAGGVVLRGNLHGSPAVNTGLLAIGSALASFTGTTGAAMVMIRPLLRANDDRKRNAHVVIFFIFLVANIGGSLTPLGDPPLFLGFLRGVDFFWTTEHLFPETLFLVAVLLVLFFVLDSVIYRQDGHSKPDPTPGDEPLRMSGGLNIILLGVIIGAILLSASTSLGTVHIMGVDAEIVNILRDIVMVAVTLVSLAVTPKSDREANAFSWEPIKEVAKLFAGIFITIIPVLAMLKAGENGMFAPLVALVTGADGEANPAAYFWLTGMLSAFLDNAPTYLVFFELAGGDPQSLMTEGAMTLTAISAGAVFMGALTYIGNAPNFMVYSIARRAGVRMPGFFGYMLWSMAILLPLFAVLTFIFYM</sequence>